<reference evidence="3" key="1">
    <citation type="submission" date="2014-07" db="EMBL/GenBank/DDBJ databases">
        <authorList>
            <person name="Martin A.A"/>
            <person name="De Silva N."/>
        </authorList>
    </citation>
    <scope>NUCLEOTIDE SEQUENCE</scope>
</reference>
<dbReference type="AlphaFoldDB" id="A0A0K0F749"/>
<reference evidence="4" key="2">
    <citation type="submission" date="2015-08" db="UniProtKB">
        <authorList>
            <consortium name="WormBaseParasite"/>
        </authorList>
    </citation>
    <scope>IDENTIFICATION</scope>
</reference>
<dbReference type="PANTHER" id="PTHR22084:SF4">
    <property type="entry name" value="BZIP DOMAIN-CONTAINING PROTEIN"/>
    <property type="match status" value="1"/>
</dbReference>
<feature type="region of interest" description="Disordered" evidence="2">
    <location>
        <begin position="449"/>
        <end position="469"/>
    </location>
</feature>
<dbReference type="STRING" id="75913.A0A0K0F749"/>
<feature type="compositionally biased region" description="Basic residues" evidence="2">
    <location>
        <begin position="454"/>
        <end position="467"/>
    </location>
</feature>
<evidence type="ECO:0000256" key="2">
    <source>
        <dbReference type="SAM" id="MobiDB-lite"/>
    </source>
</evidence>
<evidence type="ECO:0000256" key="1">
    <source>
        <dbReference type="SAM" id="Coils"/>
    </source>
</evidence>
<dbReference type="Proteomes" id="UP000035680">
    <property type="component" value="Unassembled WGS sequence"/>
</dbReference>
<organism evidence="3 4">
    <name type="scientific">Strongyloides venezuelensis</name>
    <name type="common">Threadworm</name>
    <dbReference type="NCBI Taxonomy" id="75913"/>
    <lineage>
        <taxon>Eukaryota</taxon>
        <taxon>Metazoa</taxon>
        <taxon>Ecdysozoa</taxon>
        <taxon>Nematoda</taxon>
        <taxon>Chromadorea</taxon>
        <taxon>Rhabditida</taxon>
        <taxon>Tylenchina</taxon>
        <taxon>Panagrolaimomorpha</taxon>
        <taxon>Strongyloidoidea</taxon>
        <taxon>Strongyloididae</taxon>
        <taxon>Strongyloides</taxon>
    </lineage>
</organism>
<feature type="region of interest" description="Disordered" evidence="2">
    <location>
        <begin position="640"/>
        <end position="660"/>
    </location>
</feature>
<dbReference type="WBParaSite" id="SVE_0464500.1">
    <property type="protein sequence ID" value="SVE_0464500.1"/>
    <property type="gene ID" value="SVE_0464500"/>
</dbReference>
<evidence type="ECO:0000313" key="3">
    <source>
        <dbReference type="Proteomes" id="UP000035680"/>
    </source>
</evidence>
<keyword evidence="1" id="KW-0175">Coiled coil</keyword>
<name>A0A0K0F749_STRVS</name>
<dbReference type="PANTHER" id="PTHR22084">
    <property type="entry name" value="GEX INTERACTING PROTEIN PROTEIN 4"/>
    <property type="match status" value="1"/>
</dbReference>
<evidence type="ECO:0000313" key="4">
    <source>
        <dbReference type="WBParaSite" id="SVE_0464500.1"/>
    </source>
</evidence>
<protein>
    <submittedName>
        <fullName evidence="4">BZIP domain-containing protein</fullName>
    </submittedName>
</protein>
<keyword evidence="3" id="KW-1185">Reference proteome</keyword>
<feature type="coiled-coil region" evidence="1">
    <location>
        <begin position="548"/>
        <end position="598"/>
    </location>
</feature>
<accession>A0A0K0F749</accession>
<sequence>MNSSYNGQTNIIIQQHSYIDDSFCSGTEDEISSSISSSSNMQIASNGSGKNISSTINNIIQPENLISRNSILHQSHNSQNIYGISNSFHSPYHHFSEYQNNNSIPSTSSNVELQYTYVDSNPTSNDNIMTLNTITNSRILHNSSSQQIILTSPVEESSSIIQKYETSRKIISVNRNNTVNGSINITGDIDGNNHHQASNPNYVTATSRSHVSSAPTYYLDTIKNSSIASTSINGNQIVYRSPTSVCNINQNSKHGGILGIRKNVSLKNSNSIPTHNRGQPPRIIHNICSGENTFNITDTRLSNNNYEETQQSISHESESMLRSNIHKAILSSDNKVGRMQYVSFSSQESDMLINNSSDSSQKTSNNNTAKEINNYVDNKQNVEKLVTTEENSNIISNNLYNKNGKYIQNSYTFNDDHKKDDVTKQQKLEAKRAKQAEIARKRYHNLSEEEKKELNKKRTLAQKMKRQRDKEMMELDNILRQSNDIVEDPEINKVLKSKKMRARWAEAARARYHRMTPEEKKAYNLKRRMKQLASNVLDNDKITPEEKQKILQKNLKEQNARKAEAARLRYHAMSDEQKRAYNRKRTEALRKKRDEEEKLLSIPVKNITKDTWEKAQKILTRNERRAAAARLRYQKMTPEERRLYNRRKPKHRDSKDNEHYHLENFIDDQSSYGEHSDKTLSLSSSVDYNLEENDILSNIERDVIRRTHIAKQTLIRQNNDNIKNTIEKEKNNPGVHIISDSSNFVTHIHHPCESQLIINDLTTNSMTNENIVYSQDDLVQLLPESPSIESNVIENYQSSPISSQTYNHGESNLMDL</sequence>
<proteinExistence type="predicted"/>